<dbReference type="InterPro" id="IPR039422">
    <property type="entry name" value="MarR/SlyA-like"/>
</dbReference>
<dbReference type="InterPro" id="IPR000835">
    <property type="entry name" value="HTH_MarR-typ"/>
</dbReference>
<dbReference type="Proteomes" id="UP000270343">
    <property type="component" value="Unassembled WGS sequence"/>
</dbReference>
<gene>
    <name evidence="5" type="ORF">D7231_31415</name>
</gene>
<proteinExistence type="predicted"/>
<keyword evidence="2" id="KW-0238">DNA-binding</keyword>
<dbReference type="RefSeq" id="WP_120759122.1">
    <property type="nucleotide sequence ID" value="NZ_JBFADQ010000096.1"/>
</dbReference>
<dbReference type="PROSITE" id="PS50995">
    <property type="entry name" value="HTH_MARR_2"/>
    <property type="match status" value="1"/>
</dbReference>
<keyword evidence="3" id="KW-0804">Transcription</keyword>
<dbReference type="PRINTS" id="PR00598">
    <property type="entry name" value="HTHMARR"/>
</dbReference>
<dbReference type="PANTHER" id="PTHR33164">
    <property type="entry name" value="TRANSCRIPTIONAL REGULATOR, MARR FAMILY"/>
    <property type="match status" value="1"/>
</dbReference>
<keyword evidence="1" id="KW-0805">Transcription regulation</keyword>
<dbReference type="InterPro" id="IPR036390">
    <property type="entry name" value="WH_DNA-bd_sf"/>
</dbReference>
<dbReference type="PROSITE" id="PS01117">
    <property type="entry name" value="HTH_MARR_1"/>
    <property type="match status" value="1"/>
</dbReference>
<evidence type="ECO:0000313" key="5">
    <source>
        <dbReference type="EMBL" id="RKN62039.1"/>
    </source>
</evidence>
<dbReference type="SMART" id="SM00347">
    <property type="entry name" value="HTH_MARR"/>
    <property type="match status" value="1"/>
</dbReference>
<dbReference type="EMBL" id="RBAM01000022">
    <property type="protein sequence ID" value="RKN62039.1"/>
    <property type="molecule type" value="Genomic_DNA"/>
</dbReference>
<protein>
    <submittedName>
        <fullName evidence="5">MarR family transcriptional regulator</fullName>
    </submittedName>
</protein>
<evidence type="ECO:0000313" key="6">
    <source>
        <dbReference type="Proteomes" id="UP000270343"/>
    </source>
</evidence>
<feature type="domain" description="HTH marR-type" evidence="4">
    <location>
        <begin position="4"/>
        <end position="136"/>
    </location>
</feature>
<name>A0A3B0ANG1_9ACTN</name>
<dbReference type="Gene3D" id="1.10.10.10">
    <property type="entry name" value="Winged helix-like DNA-binding domain superfamily/Winged helix DNA-binding domain"/>
    <property type="match status" value="1"/>
</dbReference>
<dbReference type="PANTHER" id="PTHR33164:SF64">
    <property type="entry name" value="TRANSCRIPTIONAL REGULATOR SLYA"/>
    <property type="match status" value="1"/>
</dbReference>
<dbReference type="Pfam" id="PF01047">
    <property type="entry name" value="MarR"/>
    <property type="match status" value="1"/>
</dbReference>
<evidence type="ECO:0000256" key="3">
    <source>
        <dbReference type="ARBA" id="ARBA00023163"/>
    </source>
</evidence>
<dbReference type="GO" id="GO:0003700">
    <property type="term" value="F:DNA-binding transcription factor activity"/>
    <property type="evidence" value="ECO:0007669"/>
    <property type="project" value="InterPro"/>
</dbReference>
<dbReference type="InterPro" id="IPR036388">
    <property type="entry name" value="WH-like_DNA-bd_sf"/>
</dbReference>
<evidence type="ECO:0000259" key="4">
    <source>
        <dbReference type="PROSITE" id="PS50995"/>
    </source>
</evidence>
<evidence type="ECO:0000256" key="1">
    <source>
        <dbReference type="ARBA" id="ARBA00023015"/>
    </source>
</evidence>
<sequence>MKEYGEVSHLVTRVARAHWAAASSLLQQCGLYPGQELLLMRLWESDHQSQTSLAKALRLDPSTVTRTVQRLEQQGLLTRRPSPTDRRAVVVSLTPEGRELRGKVEESWAELEALTTKGMSERQRTETLRTLRRIEQNLCAAADGPGKQA</sequence>
<dbReference type="AlphaFoldDB" id="A0A3B0ANG1"/>
<reference evidence="5 6" key="1">
    <citation type="journal article" date="2015" name="Antonie Van Leeuwenhoek">
        <title>Streptomyces klenkii sp. nov., isolated from deep marine sediment.</title>
        <authorList>
            <person name="Veyisoglu A."/>
            <person name="Sahin N."/>
        </authorList>
    </citation>
    <scope>NUCLEOTIDE SEQUENCE [LARGE SCALE GENOMIC DNA]</scope>
    <source>
        <strain evidence="5 6">KCTC 29202</strain>
    </source>
</reference>
<dbReference type="GO" id="GO:0006950">
    <property type="term" value="P:response to stress"/>
    <property type="evidence" value="ECO:0007669"/>
    <property type="project" value="TreeGrafter"/>
</dbReference>
<comment type="caution">
    <text evidence="5">The sequence shown here is derived from an EMBL/GenBank/DDBJ whole genome shotgun (WGS) entry which is preliminary data.</text>
</comment>
<organism evidence="5 6">
    <name type="scientific">Streptomyces klenkii</name>
    <dbReference type="NCBI Taxonomy" id="1420899"/>
    <lineage>
        <taxon>Bacteria</taxon>
        <taxon>Bacillati</taxon>
        <taxon>Actinomycetota</taxon>
        <taxon>Actinomycetes</taxon>
        <taxon>Kitasatosporales</taxon>
        <taxon>Streptomycetaceae</taxon>
        <taxon>Streptomyces</taxon>
    </lineage>
</organism>
<dbReference type="OrthoDB" id="3176111at2"/>
<evidence type="ECO:0000256" key="2">
    <source>
        <dbReference type="ARBA" id="ARBA00023125"/>
    </source>
</evidence>
<dbReference type="GO" id="GO:0003677">
    <property type="term" value="F:DNA binding"/>
    <property type="evidence" value="ECO:0007669"/>
    <property type="project" value="UniProtKB-KW"/>
</dbReference>
<dbReference type="SUPFAM" id="SSF46785">
    <property type="entry name" value="Winged helix' DNA-binding domain"/>
    <property type="match status" value="1"/>
</dbReference>
<dbReference type="InterPro" id="IPR023187">
    <property type="entry name" value="Tscrpt_reg_MarR-type_CS"/>
</dbReference>
<accession>A0A3B0ANG1</accession>
<keyword evidence="6" id="KW-1185">Reference proteome</keyword>